<gene>
    <name evidence="1" type="ORF">CYCCA115_LOCUS6230</name>
</gene>
<accession>A0AAD2FHE4</accession>
<reference evidence="1" key="1">
    <citation type="submission" date="2023-08" db="EMBL/GenBank/DDBJ databases">
        <authorList>
            <person name="Audoor S."/>
            <person name="Bilcke G."/>
        </authorList>
    </citation>
    <scope>NUCLEOTIDE SEQUENCE</scope>
</reference>
<dbReference type="AlphaFoldDB" id="A0AAD2FHE4"/>
<dbReference type="Proteomes" id="UP001295423">
    <property type="component" value="Unassembled WGS sequence"/>
</dbReference>
<sequence length="144" mass="16004">MQVTSGKICVGLSTEIAESAASQAMDFEQAAICMSNHRGCYSTKFVAKNGTWKAYKIVSSGMFGLGKKKKKEQEYCVGWFLCHSDTIQDPVYELRQMIYNTFSSENGGDDPKDGCGTTLSHHEELGYVILERGINHWKSTWVSG</sequence>
<protein>
    <submittedName>
        <fullName evidence="1">Uncharacterized protein</fullName>
    </submittedName>
</protein>
<keyword evidence="2" id="KW-1185">Reference proteome</keyword>
<comment type="caution">
    <text evidence="1">The sequence shown here is derived from an EMBL/GenBank/DDBJ whole genome shotgun (WGS) entry which is preliminary data.</text>
</comment>
<organism evidence="1 2">
    <name type="scientific">Cylindrotheca closterium</name>
    <dbReference type="NCBI Taxonomy" id="2856"/>
    <lineage>
        <taxon>Eukaryota</taxon>
        <taxon>Sar</taxon>
        <taxon>Stramenopiles</taxon>
        <taxon>Ochrophyta</taxon>
        <taxon>Bacillariophyta</taxon>
        <taxon>Bacillariophyceae</taxon>
        <taxon>Bacillariophycidae</taxon>
        <taxon>Bacillariales</taxon>
        <taxon>Bacillariaceae</taxon>
        <taxon>Cylindrotheca</taxon>
    </lineage>
</organism>
<evidence type="ECO:0000313" key="1">
    <source>
        <dbReference type="EMBL" id="CAJ1938675.1"/>
    </source>
</evidence>
<evidence type="ECO:0000313" key="2">
    <source>
        <dbReference type="Proteomes" id="UP001295423"/>
    </source>
</evidence>
<dbReference type="EMBL" id="CAKOGP040000753">
    <property type="protein sequence ID" value="CAJ1938675.1"/>
    <property type="molecule type" value="Genomic_DNA"/>
</dbReference>
<name>A0AAD2FHE4_9STRA</name>
<proteinExistence type="predicted"/>